<evidence type="ECO:0000313" key="3">
    <source>
        <dbReference type="Proteomes" id="UP001344447"/>
    </source>
</evidence>
<protein>
    <recommendedName>
        <fullName evidence="4">FNIP repeat-containing protein</fullName>
    </recommendedName>
</protein>
<accession>A0AAN7UBP1</accession>
<reference evidence="2 3" key="1">
    <citation type="submission" date="2023-11" db="EMBL/GenBank/DDBJ databases">
        <title>Dfirmibasis_genome.</title>
        <authorList>
            <person name="Edelbroek B."/>
            <person name="Kjellin J."/>
            <person name="Jerlstrom-Hultqvist J."/>
            <person name="Soderbom F."/>
        </authorList>
    </citation>
    <scope>NUCLEOTIDE SEQUENCE [LARGE SCALE GENOMIC DNA]</scope>
    <source>
        <strain evidence="2 3">TNS-C-14</strain>
    </source>
</reference>
<dbReference type="Proteomes" id="UP001344447">
    <property type="component" value="Unassembled WGS sequence"/>
</dbReference>
<dbReference type="SUPFAM" id="SSF52058">
    <property type="entry name" value="L domain-like"/>
    <property type="match status" value="1"/>
</dbReference>
<evidence type="ECO:0000313" key="2">
    <source>
        <dbReference type="EMBL" id="KAK5584620.1"/>
    </source>
</evidence>
<dbReference type="EMBL" id="JAVFKY010000001">
    <property type="protein sequence ID" value="KAK5584620.1"/>
    <property type="molecule type" value="Genomic_DNA"/>
</dbReference>
<dbReference type="Pfam" id="PF05725">
    <property type="entry name" value="FNIP"/>
    <property type="match status" value="5"/>
</dbReference>
<dbReference type="InterPro" id="IPR008615">
    <property type="entry name" value="FNIP"/>
</dbReference>
<dbReference type="InterPro" id="IPR051251">
    <property type="entry name" value="STK_FNIP-Repeat"/>
</dbReference>
<dbReference type="PANTHER" id="PTHR32134">
    <property type="entry name" value="FNIP REPEAT-CONTAINING PROTEIN"/>
    <property type="match status" value="1"/>
</dbReference>
<organism evidence="2 3">
    <name type="scientific">Dictyostelium firmibasis</name>
    <dbReference type="NCBI Taxonomy" id="79012"/>
    <lineage>
        <taxon>Eukaryota</taxon>
        <taxon>Amoebozoa</taxon>
        <taxon>Evosea</taxon>
        <taxon>Eumycetozoa</taxon>
        <taxon>Dictyostelia</taxon>
        <taxon>Dictyosteliales</taxon>
        <taxon>Dictyosteliaceae</taxon>
        <taxon>Dictyostelium</taxon>
    </lineage>
</organism>
<dbReference type="PANTHER" id="PTHR32134:SF178">
    <property type="entry name" value="FNIP REPEAT-CONTAINING PROTEIN"/>
    <property type="match status" value="1"/>
</dbReference>
<proteinExistence type="predicted"/>
<sequence>MTINQYSTFKYKGYIENLIFVNHEEDSDLKVESSIVKELNKKEVSPPIKLSELIVSGCEDSIFTYSIKTIKFNDTFNEAMNNIKFLDSVKSLEFGSLFNQSLDGGWLPTKIESLKFGISFQQNINNNVLPESLENLYLCNEYKGIIMAGSIPSKVKNLDYTAKLNLSIPIPISTINLKFEDTYNAIIKEGYIPHNVENIEFNEEFNREIKPGSLPPSVRSIKFSPKFNQSIRGVFQVNVLPANLKNLEFGLEFNQPLTAAMLPTSLTSIKFGNNFNPLLSSSMTGLFLHTNLVSLEFGNQFKAIIPTTTLPSKTLTHLNLGGFNENLSMLKDTFNECESLKSLVLENFNQYIKPGDLPSNLTFLSLGSTFDKPIEKDILPFTLKVLEIKNSKYSHQLIQNNLPKSLDKLIIYFGTASLLNNFSVDYFCNKITKIKL</sequence>
<evidence type="ECO:0008006" key="4">
    <source>
        <dbReference type="Google" id="ProtNLM"/>
    </source>
</evidence>
<dbReference type="AlphaFoldDB" id="A0AAN7UBP1"/>
<keyword evidence="1" id="KW-0677">Repeat</keyword>
<comment type="caution">
    <text evidence="2">The sequence shown here is derived from an EMBL/GenBank/DDBJ whole genome shotgun (WGS) entry which is preliminary data.</text>
</comment>
<keyword evidence="3" id="KW-1185">Reference proteome</keyword>
<name>A0AAN7UBP1_9MYCE</name>
<gene>
    <name evidence="2" type="ORF">RB653_006234</name>
</gene>
<evidence type="ECO:0000256" key="1">
    <source>
        <dbReference type="ARBA" id="ARBA00022737"/>
    </source>
</evidence>